<dbReference type="GeneID" id="81210337"/>
<evidence type="ECO:0000313" key="3">
    <source>
        <dbReference type="EMBL" id="MFC6787222.1"/>
    </source>
</evidence>
<feature type="transmembrane region" description="Helical" evidence="1">
    <location>
        <begin position="45"/>
        <end position="67"/>
    </location>
</feature>
<gene>
    <name evidence="3" type="ORF">ACFQFD_14830</name>
</gene>
<keyword evidence="1" id="KW-0812">Transmembrane</keyword>
<dbReference type="AlphaFoldDB" id="A0ABD5TFK4"/>
<keyword evidence="1" id="KW-1133">Transmembrane helix</keyword>
<evidence type="ECO:0000256" key="1">
    <source>
        <dbReference type="SAM" id="Phobius"/>
    </source>
</evidence>
<dbReference type="Proteomes" id="UP001596443">
    <property type="component" value="Unassembled WGS sequence"/>
</dbReference>
<sequence length="110" mass="11399">MVTLLDVLAQAGPHGPMGPGTGGGMAGGGWAGGTMGGGLFPWAGAWGGLLGLLVMLAVLGAIVYGAVTLATRAGSDERDADARNVLDRRYARGELDEEEYEVRRQWLRGE</sequence>
<reference evidence="3 4" key="1">
    <citation type="journal article" date="2019" name="Int. J. Syst. Evol. Microbiol.">
        <title>The Global Catalogue of Microorganisms (GCM) 10K type strain sequencing project: providing services to taxonomists for standard genome sequencing and annotation.</title>
        <authorList>
            <consortium name="The Broad Institute Genomics Platform"/>
            <consortium name="The Broad Institute Genome Sequencing Center for Infectious Disease"/>
            <person name="Wu L."/>
            <person name="Ma J."/>
        </authorList>
    </citation>
    <scope>NUCLEOTIDE SEQUENCE [LARGE SCALE GENOMIC DNA]</scope>
    <source>
        <strain evidence="3 4">SYNS20</strain>
    </source>
</reference>
<organism evidence="3 4">
    <name type="scientific">Halobaculum halobium</name>
    <dbReference type="NCBI Taxonomy" id="3032281"/>
    <lineage>
        <taxon>Archaea</taxon>
        <taxon>Methanobacteriati</taxon>
        <taxon>Methanobacteriota</taxon>
        <taxon>Stenosarchaea group</taxon>
        <taxon>Halobacteria</taxon>
        <taxon>Halobacteriales</taxon>
        <taxon>Haloferacaceae</taxon>
        <taxon>Halobaculum</taxon>
    </lineage>
</organism>
<evidence type="ECO:0000259" key="2">
    <source>
        <dbReference type="Pfam" id="PF09851"/>
    </source>
</evidence>
<comment type="caution">
    <text evidence="3">The sequence shown here is derived from an EMBL/GenBank/DDBJ whole genome shotgun (WGS) entry which is preliminary data.</text>
</comment>
<evidence type="ECO:0000313" key="4">
    <source>
        <dbReference type="Proteomes" id="UP001596443"/>
    </source>
</evidence>
<proteinExistence type="predicted"/>
<protein>
    <submittedName>
        <fullName evidence="3">SHOCT domain-containing protein</fullName>
    </submittedName>
</protein>
<keyword evidence="4" id="KW-1185">Reference proteome</keyword>
<name>A0ABD5TFK4_9EURY</name>
<dbReference type="RefSeq" id="WP_284061399.1">
    <property type="nucleotide sequence ID" value="NZ_CP126158.1"/>
</dbReference>
<dbReference type="EMBL" id="JBHSWX010000012">
    <property type="protein sequence ID" value="MFC6787222.1"/>
    <property type="molecule type" value="Genomic_DNA"/>
</dbReference>
<keyword evidence="1" id="KW-0472">Membrane</keyword>
<dbReference type="InterPro" id="IPR018649">
    <property type="entry name" value="SHOCT"/>
</dbReference>
<dbReference type="Pfam" id="PF09851">
    <property type="entry name" value="SHOCT"/>
    <property type="match status" value="1"/>
</dbReference>
<accession>A0ABD5TFK4</accession>
<feature type="domain" description="SHOCT" evidence="2">
    <location>
        <begin position="82"/>
        <end position="105"/>
    </location>
</feature>